<feature type="compositionally biased region" description="Basic and acidic residues" evidence="1">
    <location>
        <begin position="156"/>
        <end position="167"/>
    </location>
</feature>
<evidence type="ECO:0000313" key="3">
    <source>
        <dbReference type="Proteomes" id="UP000656881"/>
    </source>
</evidence>
<proteinExistence type="predicted"/>
<comment type="caution">
    <text evidence="2">The sequence shown here is derived from an EMBL/GenBank/DDBJ whole genome shotgun (WGS) entry which is preliminary data.</text>
</comment>
<gene>
    <name evidence="2" type="ORF">GCM10012286_33970</name>
</gene>
<evidence type="ECO:0008006" key="4">
    <source>
        <dbReference type="Google" id="ProtNLM"/>
    </source>
</evidence>
<dbReference type="EMBL" id="BMNG01000007">
    <property type="protein sequence ID" value="GGO45437.1"/>
    <property type="molecule type" value="Genomic_DNA"/>
</dbReference>
<name>A0ABQ2M0Y7_9ACTN</name>
<dbReference type="Proteomes" id="UP000656881">
    <property type="component" value="Unassembled WGS sequence"/>
</dbReference>
<reference evidence="3" key="1">
    <citation type="journal article" date="2019" name="Int. J. Syst. Evol. Microbiol.">
        <title>The Global Catalogue of Microorganisms (GCM) 10K type strain sequencing project: providing services to taxonomists for standard genome sequencing and annotation.</title>
        <authorList>
            <consortium name="The Broad Institute Genomics Platform"/>
            <consortium name="The Broad Institute Genome Sequencing Center for Infectious Disease"/>
            <person name="Wu L."/>
            <person name="Ma J."/>
        </authorList>
    </citation>
    <scope>NUCLEOTIDE SEQUENCE [LARGE SCALE GENOMIC DNA]</scope>
    <source>
        <strain evidence="3">CGMCC 4.7349</strain>
    </source>
</reference>
<feature type="region of interest" description="Disordered" evidence="1">
    <location>
        <begin position="191"/>
        <end position="223"/>
    </location>
</feature>
<evidence type="ECO:0000313" key="2">
    <source>
        <dbReference type="EMBL" id="GGO45437.1"/>
    </source>
</evidence>
<sequence length="223" mass="23081">MSTQTFEDRLLEELQREVRLQGAGAGSRPAVVPVRRRFVTPVRAGAVLVACAAATVTAIVVPGGEGGSAAYAVERLSGGAVRVTVSDLTLDIGEQEALAGKLRAAGVRVSVDEVPKDKVCRMPRGEMIGNTVISLLNSAPQDGKDGKGDGAGGREGASRPDRAEKRPGRPGPHGGKVWKLVLHRGDTMVMERGTGAHPGNDSGSTSFYGIRGKAAPCEPVPSP</sequence>
<dbReference type="RefSeq" id="WP_189174573.1">
    <property type="nucleotide sequence ID" value="NZ_BMNG01000007.1"/>
</dbReference>
<evidence type="ECO:0000256" key="1">
    <source>
        <dbReference type="SAM" id="MobiDB-lite"/>
    </source>
</evidence>
<keyword evidence="3" id="KW-1185">Reference proteome</keyword>
<organism evidence="2 3">
    <name type="scientific">Streptomyces lasiicapitis</name>
    <dbReference type="NCBI Taxonomy" id="1923961"/>
    <lineage>
        <taxon>Bacteria</taxon>
        <taxon>Bacillati</taxon>
        <taxon>Actinomycetota</taxon>
        <taxon>Actinomycetes</taxon>
        <taxon>Kitasatosporales</taxon>
        <taxon>Streptomycetaceae</taxon>
        <taxon>Streptomyces</taxon>
    </lineage>
</organism>
<feature type="region of interest" description="Disordered" evidence="1">
    <location>
        <begin position="137"/>
        <end position="177"/>
    </location>
</feature>
<protein>
    <recommendedName>
        <fullName evidence="4">PASTA domain-containing protein</fullName>
    </recommendedName>
</protein>
<accession>A0ABQ2M0Y7</accession>